<protein>
    <submittedName>
        <fullName evidence="1 3">Uncharacterized protein</fullName>
    </submittedName>
</protein>
<dbReference type="PANTHER" id="PTHR14907:SF2">
    <property type="entry name" value="SUPPRESSOR APC DOMAIN-CONTAINING PROTEIN 2"/>
    <property type="match status" value="1"/>
</dbReference>
<dbReference type="PANTHER" id="PTHR14907">
    <property type="entry name" value="FI14130P"/>
    <property type="match status" value="1"/>
</dbReference>
<reference evidence="3" key="1">
    <citation type="submission" date="2016-06" db="UniProtKB">
        <authorList>
            <consortium name="WormBaseParasite"/>
        </authorList>
    </citation>
    <scope>IDENTIFICATION</scope>
</reference>
<keyword evidence="2" id="KW-1185">Reference proteome</keyword>
<sequence>MNVEHSWLAKVCKFQASKHEGYLDEEKEMINRGLKNAKKLVGWYNERLRSLQKRANLLARGLVAVDSAVHEQKLNYLRAHIAELNRRITSLLESSERGFPSYSNLQVPLSPFWRAGVRVGWISWTTARAKRLMTEKLGTAILDITAPLRNRRTHNVRTQMPQPSDDRTQYYQRQNIKLCQVILMLNAIFPCFCTKLLS</sequence>
<proteinExistence type="predicted"/>
<dbReference type="AlphaFoldDB" id="A0A183CUV5"/>
<dbReference type="Pfam" id="PF11414">
    <property type="entry name" value="Suppressor_APC"/>
    <property type="match status" value="1"/>
</dbReference>
<name>A0A183CUV5_9BILA</name>
<dbReference type="InterPro" id="IPR026828">
    <property type="entry name" value="SAPC2_1/2"/>
</dbReference>
<evidence type="ECO:0000313" key="2">
    <source>
        <dbReference type="Proteomes" id="UP000271098"/>
    </source>
</evidence>
<accession>A0A183CUV5</accession>
<dbReference type="OrthoDB" id="10035013at2759"/>
<dbReference type="EMBL" id="UYRT01000188">
    <property type="protein sequence ID" value="VDK27678.1"/>
    <property type="molecule type" value="Genomic_DNA"/>
</dbReference>
<dbReference type="Proteomes" id="UP000271098">
    <property type="component" value="Unassembled WGS sequence"/>
</dbReference>
<dbReference type="WBParaSite" id="GPUH_0000024501-mRNA-1">
    <property type="protein sequence ID" value="GPUH_0000024501-mRNA-1"/>
    <property type="gene ID" value="GPUH_0000024501"/>
</dbReference>
<organism evidence="3">
    <name type="scientific">Gongylonema pulchrum</name>
    <dbReference type="NCBI Taxonomy" id="637853"/>
    <lineage>
        <taxon>Eukaryota</taxon>
        <taxon>Metazoa</taxon>
        <taxon>Ecdysozoa</taxon>
        <taxon>Nematoda</taxon>
        <taxon>Chromadorea</taxon>
        <taxon>Rhabditida</taxon>
        <taxon>Spirurina</taxon>
        <taxon>Spiruromorpha</taxon>
        <taxon>Spiruroidea</taxon>
        <taxon>Gongylonematidae</taxon>
        <taxon>Gongylonema</taxon>
    </lineage>
</organism>
<evidence type="ECO:0000313" key="1">
    <source>
        <dbReference type="EMBL" id="VDK27678.1"/>
    </source>
</evidence>
<reference evidence="1 2" key="2">
    <citation type="submission" date="2018-11" db="EMBL/GenBank/DDBJ databases">
        <authorList>
            <consortium name="Pathogen Informatics"/>
        </authorList>
    </citation>
    <scope>NUCLEOTIDE SEQUENCE [LARGE SCALE GENOMIC DNA]</scope>
</reference>
<evidence type="ECO:0000313" key="3">
    <source>
        <dbReference type="WBParaSite" id="GPUH_0000024501-mRNA-1"/>
    </source>
</evidence>
<gene>
    <name evidence="1" type="ORF">GPUH_LOCUS246</name>
</gene>